<proteinExistence type="predicted"/>
<comment type="caution">
    <text evidence="1">The sequence shown here is derived from an EMBL/GenBank/DDBJ whole genome shotgun (WGS) entry which is preliminary data.</text>
</comment>
<organism evidence="1 2">
    <name type="scientific">Gracilibacillus thailandensis</name>
    <dbReference type="NCBI Taxonomy" id="563735"/>
    <lineage>
        <taxon>Bacteria</taxon>
        <taxon>Bacillati</taxon>
        <taxon>Bacillota</taxon>
        <taxon>Bacilli</taxon>
        <taxon>Bacillales</taxon>
        <taxon>Bacillaceae</taxon>
        <taxon>Gracilibacillus</taxon>
    </lineage>
</organism>
<evidence type="ECO:0000313" key="1">
    <source>
        <dbReference type="EMBL" id="MRI65138.1"/>
    </source>
</evidence>
<reference evidence="1 2" key="1">
    <citation type="submission" date="2019-10" db="EMBL/GenBank/DDBJ databases">
        <title>Gracilibacillus salitolerans sp. nov., a moderate halophile isolated from a saline soil in northwest China.</title>
        <authorList>
            <person name="Gan L."/>
        </authorList>
    </citation>
    <scope>NUCLEOTIDE SEQUENCE [LARGE SCALE GENOMIC DNA]</scope>
    <source>
        <strain evidence="1 2">TP2-8</strain>
    </source>
</reference>
<evidence type="ECO:0000313" key="2">
    <source>
        <dbReference type="Proteomes" id="UP000435187"/>
    </source>
</evidence>
<dbReference type="RefSeq" id="WP_153834004.1">
    <property type="nucleotide sequence ID" value="NZ_JBHUMW010000105.1"/>
</dbReference>
<dbReference type="EMBL" id="WJEE01000002">
    <property type="protein sequence ID" value="MRI65138.1"/>
    <property type="molecule type" value="Genomic_DNA"/>
</dbReference>
<dbReference type="Proteomes" id="UP000435187">
    <property type="component" value="Unassembled WGS sequence"/>
</dbReference>
<protein>
    <submittedName>
        <fullName evidence="1">Uncharacterized protein</fullName>
    </submittedName>
</protein>
<name>A0A6N7QSZ7_9BACI</name>
<dbReference type="AlphaFoldDB" id="A0A6N7QSZ7"/>
<accession>A0A6N7QSZ7</accession>
<keyword evidence="2" id="KW-1185">Reference proteome</keyword>
<sequence>MQPAIKQDYYRSHLENQLAKHGYTDVEGKTDKELVKILNYYKVKVVSPHSSWF</sequence>
<gene>
    <name evidence="1" type="ORF">GH885_02095</name>
</gene>